<keyword evidence="1" id="KW-1133">Transmembrane helix</keyword>
<feature type="transmembrane region" description="Helical" evidence="1">
    <location>
        <begin position="174"/>
        <end position="194"/>
    </location>
</feature>
<evidence type="ECO:0000256" key="1">
    <source>
        <dbReference type="SAM" id="Phobius"/>
    </source>
</evidence>
<dbReference type="InterPro" id="IPR051533">
    <property type="entry name" value="WaaL-like"/>
</dbReference>
<proteinExistence type="predicted"/>
<feature type="transmembrane region" description="Helical" evidence="1">
    <location>
        <begin position="105"/>
        <end position="123"/>
    </location>
</feature>
<dbReference type="Proteomes" id="UP000830158">
    <property type="component" value="Chromosome"/>
</dbReference>
<gene>
    <name evidence="2" type="ORF">L1857_05270</name>
</gene>
<feature type="transmembrane region" description="Helical" evidence="1">
    <location>
        <begin position="331"/>
        <end position="350"/>
    </location>
</feature>
<evidence type="ECO:0000313" key="3">
    <source>
        <dbReference type="Proteomes" id="UP000830158"/>
    </source>
</evidence>
<dbReference type="RefSeq" id="WP_094003801.1">
    <property type="nucleotide sequence ID" value="NZ_CP091196.1"/>
</dbReference>
<feature type="transmembrane region" description="Helical" evidence="1">
    <location>
        <begin position="51"/>
        <end position="69"/>
    </location>
</feature>
<keyword evidence="3" id="KW-1185">Reference proteome</keyword>
<feature type="transmembrane region" description="Helical" evidence="1">
    <location>
        <begin position="23"/>
        <end position="45"/>
    </location>
</feature>
<feature type="transmembrane region" description="Helical" evidence="1">
    <location>
        <begin position="248"/>
        <end position="271"/>
    </location>
</feature>
<dbReference type="PANTHER" id="PTHR37422:SF13">
    <property type="entry name" value="LIPOPOLYSACCHARIDE BIOSYNTHESIS PROTEIN PA4999-RELATED"/>
    <property type="match status" value="1"/>
</dbReference>
<feature type="transmembrane region" description="Helical" evidence="1">
    <location>
        <begin position="201"/>
        <end position="217"/>
    </location>
</feature>
<feature type="transmembrane region" description="Helical" evidence="1">
    <location>
        <begin position="357"/>
        <end position="378"/>
    </location>
</feature>
<sequence length="408" mass="43656">MSIDTVRPRAAPEKPGQEAFPRLLPAIWALLVFNTLGSQGGQLLITLPRTVVQVVTMGAIVAAFGLALITNPRVRIRPSAFLFLLTLLLAASIAGSARLEAGYGSLFRCFRLTLFVATLWLISPWMDHAIRFVRLHLRALIVVLVPVAVGLFISPGNALPASNDGRLSGTLWPMTAPQVGAYSAVVAGLVVLLWVNRHTDGRSVAFIAGPAFAMLLLSHTRTALLGLVAGLLVAGLSLFLTSVRARKIFTLCAGAVALAAIPLGPLVQTWLLRGQDDEALSNLTGRTKVWDALLQEPRSWFEQVFGTGLSNKSFNGLPIDSGWLAVYHEQGYLGIVLVGLFLLTLVIVALSRPPSPARAYAIFLITYCLVASYTEVGVGDASPYLLHLFVAAALLSAPRAAPQRTVVE</sequence>
<feature type="transmembrane region" description="Helical" evidence="1">
    <location>
        <begin position="135"/>
        <end position="154"/>
    </location>
</feature>
<dbReference type="EMBL" id="CP091196">
    <property type="protein sequence ID" value="UQS22274.1"/>
    <property type="molecule type" value="Genomic_DNA"/>
</dbReference>
<dbReference type="PANTHER" id="PTHR37422">
    <property type="entry name" value="TEICHURONIC ACID BIOSYNTHESIS PROTEIN TUAE"/>
    <property type="match status" value="1"/>
</dbReference>
<reference evidence="2" key="1">
    <citation type="submission" date="2022-01" db="EMBL/GenBank/DDBJ databases">
        <title>PSI-footprinting approach for the identification of protein synthesis inhibitor producers.</title>
        <authorList>
            <person name="Handel F."/>
            <person name="Kulik A."/>
            <person name="Wex K.W."/>
            <person name="Berscheid A."/>
            <person name="Saur J.S."/>
            <person name="Winkler A."/>
            <person name="Wibberg D."/>
            <person name="Kalinowski J."/>
            <person name="Broetz-Oesterhelt H."/>
            <person name="Mast Y."/>
        </authorList>
    </citation>
    <scope>NUCLEOTIDE SEQUENCE</scope>
    <source>
        <strain evidence="2">KNN 49.3e</strain>
    </source>
</reference>
<feature type="transmembrane region" description="Helical" evidence="1">
    <location>
        <begin position="81"/>
        <end position="99"/>
    </location>
</feature>
<keyword evidence="1" id="KW-0472">Membrane</keyword>
<keyword evidence="2" id="KW-0436">Ligase</keyword>
<name>A0ABY4NNQ9_9PSEU</name>
<organism evidence="2 3">
    <name type="scientific">Amycolatopsis thermalba</name>
    <dbReference type="NCBI Taxonomy" id="944492"/>
    <lineage>
        <taxon>Bacteria</taxon>
        <taxon>Bacillati</taxon>
        <taxon>Actinomycetota</taxon>
        <taxon>Actinomycetes</taxon>
        <taxon>Pseudonocardiales</taxon>
        <taxon>Pseudonocardiaceae</taxon>
        <taxon>Amycolatopsis</taxon>
    </lineage>
</organism>
<keyword evidence="1" id="KW-0812">Transmembrane</keyword>
<dbReference type="GO" id="GO:0016874">
    <property type="term" value="F:ligase activity"/>
    <property type="evidence" value="ECO:0007669"/>
    <property type="project" value="UniProtKB-KW"/>
</dbReference>
<feature type="transmembrane region" description="Helical" evidence="1">
    <location>
        <begin position="223"/>
        <end position="241"/>
    </location>
</feature>
<protein>
    <submittedName>
        <fullName evidence="2">O-antigen ligase domain-containing protein</fullName>
    </submittedName>
</protein>
<accession>A0ABY4NNQ9</accession>
<evidence type="ECO:0000313" key="2">
    <source>
        <dbReference type="EMBL" id="UQS22274.1"/>
    </source>
</evidence>